<dbReference type="STRING" id="74873.A0A084VN54"/>
<proteinExistence type="predicted"/>
<keyword evidence="3" id="KW-1185">Reference proteome</keyword>
<name>A0A084VN54_ANOSI</name>
<dbReference type="OrthoDB" id="427711at2759"/>
<accession>A0A084VN54</accession>
<dbReference type="AlphaFoldDB" id="A0A084VN54"/>
<dbReference type="Proteomes" id="UP000030765">
    <property type="component" value="Unassembled WGS sequence"/>
</dbReference>
<organism evidence="1">
    <name type="scientific">Anopheles sinensis</name>
    <name type="common">Mosquito</name>
    <dbReference type="NCBI Taxonomy" id="74873"/>
    <lineage>
        <taxon>Eukaryota</taxon>
        <taxon>Metazoa</taxon>
        <taxon>Ecdysozoa</taxon>
        <taxon>Arthropoda</taxon>
        <taxon>Hexapoda</taxon>
        <taxon>Insecta</taxon>
        <taxon>Pterygota</taxon>
        <taxon>Neoptera</taxon>
        <taxon>Endopterygota</taxon>
        <taxon>Diptera</taxon>
        <taxon>Nematocera</taxon>
        <taxon>Culicoidea</taxon>
        <taxon>Culicidae</taxon>
        <taxon>Anophelinae</taxon>
        <taxon>Anopheles</taxon>
    </lineage>
</organism>
<evidence type="ECO:0000313" key="3">
    <source>
        <dbReference type="Proteomes" id="UP000030765"/>
    </source>
</evidence>
<dbReference type="EnsemblMetazoa" id="ASIC006826-RA">
    <property type="protein sequence ID" value="ASIC006826-PA"/>
    <property type="gene ID" value="ASIC006826"/>
</dbReference>
<protein>
    <submittedName>
        <fullName evidence="1">AGAP005939-PA-like protein</fullName>
    </submittedName>
</protein>
<dbReference type="EMBL" id="ATLV01014691">
    <property type="status" value="NOT_ANNOTATED_CDS"/>
    <property type="molecule type" value="Genomic_DNA"/>
</dbReference>
<reference evidence="1 3" key="1">
    <citation type="journal article" date="2014" name="BMC Genomics">
        <title>Genome sequence of Anopheles sinensis provides insight into genetics basis of mosquito competence for malaria parasites.</title>
        <authorList>
            <person name="Zhou D."/>
            <person name="Zhang D."/>
            <person name="Ding G."/>
            <person name="Shi L."/>
            <person name="Hou Q."/>
            <person name="Ye Y."/>
            <person name="Xu Y."/>
            <person name="Zhou H."/>
            <person name="Xiong C."/>
            <person name="Li S."/>
            <person name="Yu J."/>
            <person name="Hong S."/>
            <person name="Yu X."/>
            <person name="Zou P."/>
            <person name="Chen C."/>
            <person name="Chang X."/>
            <person name="Wang W."/>
            <person name="Lv Y."/>
            <person name="Sun Y."/>
            <person name="Ma L."/>
            <person name="Shen B."/>
            <person name="Zhu C."/>
        </authorList>
    </citation>
    <scope>NUCLEOTIDE SEQUENCE [LARGE SCALE GENOMIC DNA]</scope>
</reference>
<gene>
    <name evidence="1" type="ORF">ZHAS_00006826</name>
</gene>
<sequence>MQHGGVFHHYKRSNTTYTIASILPDVKVRSITSEIIIRPRVGGGLLGRGENSRLLPGYRPNQSSARKLENHSVRFRWLPEGSTHVLQHDRAVHTRHRGGQCLFGWHWREWQRNEPKRTVSFGCGPVRWTSTCARYRLLTCPALVRAPHTGCSR</sequence>
<evidence type="ECO:0000313" key="1">
    <source>
        <dbReference type="EMBL" id="KFB39398.1"/>
    </source>
</evidence>
<dbReference type="VEuPathDB" id="VectorBase:ASIS021433"/>
<dbReference type="EMBL" id="KE524978">
    <property type="protein sequence ID" value="KFB39398.1"/>
    <property type="molecule type" value="Genomic_DNA"/>
</dbReference>
<dbReference type="VEuPathDB" id="VectorBase:ASIC006826"/>
<reference evidence="2" key="2">
    <citation type="submission" date="2020-05" db="UniProtKB">
        <authorList>
            <consortium name="EnsemblMetazoa"/>
        </authorList>
    </citation>
    <scope>IDENTIFICATION</scope>
</reference>
<evidence type="ECO:0000313" key="2">
    <source>
        <dbReference type="EnsemblMetazoa" id="ASIC006826-PA"/>
    </source>
</evidence>